<dbReference type="RefSeq" id="WP_141956629.1">
    <property type="nucleotide sequence ID" value="NZ_VFOZ01000001.1"/>
</dbReference>
<dbReference type="InterPro" id="IPR026467">
    <property type="entry name" value="Ser/Gly_Cys_C_dom"/>
</dbReference>
<comment type="caution">
    <text evidence="2">The sequence shown here is derived from an EMBL/GenBank/DDBJ whole genome shotgun (WGS) entry which is preliminary data.</text>
</comment>
<evidence type="ECO:0000313" key="3">
    <source>
        <dbReference type="Proteomes" id="UP000316096"/>
    </source>
</evidence>
<reference evidence="2 3" key="1">
    <citation type="submission" date="2019-06" db="EMBL/GenBank/DDBJ databases">
        <title>Sequencing the genomes of 1000 actinobacteria strains.</title>
        <authorList>
            <person name="Klenk H.-P."/>
        </authorList>
    </citation>
    <scope>NUCLEOTIDE SEQUENCE [LARGE SCALE GENOMIC DNA]</scope>
    <source>
        <strain evidence="2 3">DSM 102200</strain>
    </source>
</reference>
<dbReference type="AlphaFoldDB" id="A0A543CLJ5"/>
<dbReference type="OrthoDB" id="3824971at2"/>
<accession>A0A543CLJ5</accession>
<proteinExistence type="predicted"/>
<gene>
    <name evidence="2" type="ORF">FB559_3581</name>
</gene>
<keyword evidence="3" id="KW-1185">Reference proteome</keyword>
<sequence>MSEDVGLNVYQIAYVCGGPARVAMVALVGLYEDGQIKIARARRRVTVVERDHDDPVRAAAVASIPDAGRTLGSLLAAIAESDAVAEIGRALRDRGLLPRSRLALWSSSRGRTTRSLRRRIVAGLPAEDDMPRRVATMGPAGIADPELRRLFEAPDPDLSVSPVRVPGIGGGNEGYNAPQREYDDGGGTPGW</sequence>
<evidence type="ECO:0000256" key="1">
    <source>
        <dbReference type="SAM" id="MobiDB-lite"/>
    </source>
</evidence>
<dbReference type="EMBL" id="VFOZ01000001">
    <property type="protein sequence ID" value="TQL97969.1"/>
    <property type="molecule type" value="Genomic_DNA"/>
</dbReference>
<dbReference type="Proteomes" id="UP000316096">
    <property type="component" value="Unassembled WGS sequence"/>
</dbReference>
<name>A0A543CLJ5_9ACTN</name>
<feature type="region of interest" description="Disordered" evidence="1">
    <location>
        <begin position="153"/>
        <end position="191"/>
    </location>
</feature>
<dbReference type="NCBIfam" id="TIGR04222">
    <property type="entry name" value="near_uncomplex"/>
    <property type="match status" value="1"/>
</dbReference>
<organism evidence="2 3">
    <name type="scientific">Actinoallomurus bryophytorum</name>
    <dbReference type="NCBI Taxonomy" id="1490222"/>
    <lineage>
        <taxon>Bacteria</taxon>
        <taxon>Bacillati</taxon>
        <taxon>Actinomycetota</taxon>
        <taxon>Actinomycetes</taxon>
        <taxon>Streptosporangiales</taxon>
        <taxon>Thermomonosporaceae</taxon>
        <taxon>Actinoallomurus</taxon>
    </lineage>
</organism>
<protein>
    <submittedName>
        <fullName evidence="2">Uncharacterized protein (TIGR04222 family)</fullName>
    </submittedName>
</protein>
<evidence type="ECO:0000313" key="2">
    <source>
        <dbReference type="EMBL" id="TQL97969.1"/>
    </source>
</evidence>